<dbReference type="OrthoDB" id="441812at2759"/>
<feature type="domain" description="SET" evidence="1">
    <location>
        <begin position="504"/>
        <end position="747"/>
    </location>
</feature>
<dbReference type="Pfam" id="PF00856">
    <property type="entry name" value="SET"/>
    <property type="match status" value="1"/>
</dbReference>
<evidence type="ECO:0000259" key="1">
    <source>
        <dbReference type="PROSITE" id="PS50280"/>
    </source>
</evidence>
<dbReference type="CDD" id="cd10527">
    <property type="entry name" value="SET_LSMT"/>
    <property type="match status" value="1"/>
</dbReference>
<dbReference type="InterPro" id="IPR046341">
    <property type="entry name" value="SET_dom_sf"/>
</dbReference>
<dbReference type="InterPro" id="IPR030395">
    <property type="entry name" value="GP_PDE_dom"/>
</dbReference>
<dbReference type="PANTHER" id="PTHR43805:SF1">
    <property type="entry name" value="GP-PDE DOMAIN-CONTAINING PROTEIN"/>
    <property type="match status" value="1"/>
</dbReference>
<evidence type="ECO:0000259" key="2">
    <source>
        <dbReference type="PROSITE" id="PS51704"/>
    </source>
</evidence>
<organism evidence="3 4">
    <name type="scientific">Scytalidium lignicola</name>
    <name type="common">Hyphomycete</name>
    <dbReference type="NCBI Taxonomy" id="5539"/>
    <lineage>
        <taxon>Eukaryota</taxon>
        <taxon>Fungi</taxon>
        <taxon>Dikarya</taxon>
        <taxon>Ascomycota</taxon>
        <taxon>Pezizomycotina</taxon>
        <taxon>Leotiomycetes</taxon>
        <taxon>Leotiomycetes incertae sedis</taxon>
        <taxon>Scytalidium</taxon>
    </lineage>
</organism>
<keyword evidence="4" id="KW-1185">Reference proteome</keyword>
<dbReference type="GO" id="GO:0008081">
    <property type="term" value="F:phosphoric diester hydrolase activity"/>
    <property type="evidence" value="ECO:0007669"/>
    <property type="project" value="InterPro"/>
</dbReference>
<dbReference type="PROSITE" id="PS51704">
    <property type="entry name" value="GP_PDE"/>
    <property type="match status" value="1"/>
</dbReference>
<dbReference type="PROSITE" id="PS50280">
    <property type="entry name" value="SET"/>
    <property type="match status" value="1"/>
</dbReference>
<dbReference type="SUPFAM" id="SSF51695">
    <property type="entry name" value="PLC-like phosphodiesterases"/>
    <property type="match status" value="1"/>
</dbReference>
<dbReference type="InterPro" id="IPR001214">
    <property type="entry name" value="SET_dom"/>
</dbReference>
<feature type="non-terminal residue" evidence="3">
    <location>
        <position position="968"/>
    </location>
</feature>
<dbReference type="Gene3D" id="3.90.1410.10">
    <property type="entry name" value="set domain protein methyltransferase, domain 1"/>
    <property type="match status" value="1"/>
</dbReference>
<evidence type="ECO:0000313" key="3">
    <source>
        <dbReference type="EMBL" id="RFU29136.1"/>
    </source>
</evidence>
<dbReference type="SUPFAM" id="SSF82199">
    <property type="entry name" value="SET domain"/>
    <property type="match status" value="1"/>
</dbReference>
<accession>A0A3E2H6W0</accession>
<dbReference type="InterPro" id="IPR017946">
    <property type="entry name" value="PLC-like_Pdiesterase_TIM-brl"/>
</dbReference>
<sequence length="968" mass="109547">MSEVTPLLSEKVEIPEAPFVRARVDQHGRRLPQAVAHRGYKAEFPENTMRAFKGAVAIGAHALETDLHLTKDGVLVLSHDANLKRCFGKEEDVINCDWEYIQTLRTLKEPHEPMPRLKDLLEYLTEPGLEDIWILLDIKVLWQTPKKISEVDVSKKIDNNADDIMRAIATTLAEVQPTRPWAERVVLGCWTAKYLPLCLQYLPGIPIAHIGFSISYAREFLKVPGVGFNMLQKIMVGPFGNSLLRDIKKDNRALFLWTVNEEEWMKWSIRKKVDAVITDDPKKYLEVCESYDGESGSVPFRLWPHIIMINIMATAFTFLFSSEPVRPHPSCAMKRLKIRKSDTLRPPRSTNYPNDQHNRKISSTFKVLDKVVRRFEITTPKDNCAGKDPRRCEIKSPDVSHIPFRKSVAPASSGQLAAEYMRIIGDHPNIREHVDPVAFALAAPPFDIGGGGLETYLEEGKDNDDDNSDNIEGLRLMACQKWRYYTMERAKLPITALPAWAKLNNVDFIDTSVYNLDTKGFALRADRQLTSKNTFDVPTLVRVPHDLVLCAEKVEEHAKVDHHFRELLDAAGHKSLRGDILLFLLIQISISSSTDDGNVGVSNPWTEYVKMLPDDVPVPTMWTEDERLMLAGTSLESALNAKLAALVREFEDLQAKTANIAWCQKCWWQNGSLQLSHWTLLDAWYRSRSLELPHSGEAMVPCLDMANHAGEPNAYYDYDPSSGRGVQLLLRGDIDVEPGEEITISYDTSKSNAEMAFSYGFIDMSSTRDQLVLSLASLLDDPIANAKAAAFQGPPVIYISRENGVLTWKSPFLYFYAVNEEDGLQLRVLQEHDGTRSRLLVFWQEADVTDATDTFETLTQGHSLQGVFHARVLALVQRILQEQLQRLYGFEGLHLWDDNSNIPVDRRRCALLLRQTEGSLLEATCKLIEEQWEAILQNEIVLEYLGLKDNPETAAGESAEANEEEDFS</sequence>
<feature type="non-terminal residue" evidence="3">
    <location>
        <position position="1"/>
    </location>
</feature>
<evidence type="ECO:0008006" key="5">
    <source>
        <dbReference type="Google" id="ProtNLM"/>
    </source>
</evidence>
<dbReference type="EMBL" id="NCSJ02000138">
    <property type="protein sequence ID" value="RFU29136.1"/>
    <property type="molecule type" value="Genomic_DNA"/>
</dbReference>
<name>A0A3E2H6W0_SCYLI</name>
<dbReference type="Gene3D" id="3.20.20.190">
    <property type="entry name" value="Phosphatidylinositol (PI) phosphodiesterase"/>
    <property type="match status" value="1"/>
</dbReference>
<gene>
    <name evidence="3" type="ORF">B7463_g7210</name>
</gene>
<evidence type="ECO:0000313" key="4">
    <source>
        <dbReference type="Proteomes" id="UP000258309"/>
    </source>
</evidence>
<proteinExistence type="predicted"/>
<dbReference type="AlphaFoldDB" id="A0A3E2H6W0"/>
<comment type="caution">
    <text evidence="3">The sequence shown here is derived from an EMBL/GenBank/DDBJ whole genome shotgun (WGS) entry which is preliminary data.</text>
</comment>
<protein>
    <recommendedName>
        <fullName evidence="5">SET domain-containing protein</fullName>
    </recommendedName>
</protein>
<reference evidence="3 4" key="1">
    <citation type="submission" date="2018-05" db="EMBL/GenBank/DDBJ databases">
        <title>Draft genome sequence of Scytalidium lignicola DSM 105466, a ubiquitous saprotrophic fungus.</title>
        <authorList>
            <person name="Buettner E."/>
            <person name="Gebauer A.M."/>
            <person name="Hofrichter M."/>
            <person name="Liers C."/>
            <person name="Kellner H."/>
        </authorList>
    </citation>
    <scope>NUCLEOTIDE SEQUENCE [LARGE SCALE GENOMIC DNA]</scope>
    <source>
        <strain evidence="3 4">DSM 105466</strain>
    </source>
</reference>
<dbReference type="GO" id="GO:0006629">
    <property type="term" value="P:lipid metabolic process"/>
    <property type="evidence" value="ECO:0007669"/>
    <property type="project" value="InterPro"/>
</dbReference>
<dbReference type="PANTHER" id="PTHR43805">
    <property type="entry name" value="GLYCEROPHOSPHORYL DIESTER PHOSPHODIESTERASE"/>
    <property type="match status" value="1"/>
</dbReference>
<dbReference type="Proteomes" id="UP000258309">
    <property type="component" value="Unassembled WGS sequence"/>
</dbReference>
<feature type="domain" description="GP-PDE" evidence="2">
    <location>
        <begin position="32"/>
        <end position="288"/>
    </location>
</feature>
<dbReference type="CDD" id="cd08570">
    <property type="entry name" value="GDPD_YPL206cp_fungi"/>
    <property type="match status" value="1"/>
</dbReference>
<dbReference type="Pfam" id="PF03009">
    <property type="entry name" value="GDPD"/>
    <property type="match status" value="1"/>
</dbReference>
<dbReference type="STRING" id="5539.A0A3E2H6W0"/>